<dbReference type="GO" id="GO:0019843">
    <property type="term" value="F:rRNA binding"/>
    <property type="evidence" value="ECO:0007669"/>
    <property type="project" value="UniProtKB-UniRule"/>
</dbReference>
<protein>
    <recommendedName>
        <fullName evidence="9 10">Large ribosomal subunit protein uL22</fullName>
    </recommendedName>
</protein>
<evidence type="ECO:0000256" key="8">
    <source>
        <dbReference type="ARBA" id="ARBA00025084"/>
    </source>
</evidence>
<dbReference type="InterPro" id="IPR001063">
    <property type="entry name" value="Ribosomal_uL22"/>
</dbReference>
<dbReference type="STRING" id="1121881.SAMN02745225_00365"/>
<gene>
    <name evidence="10" type="primary">rplV</name>
    <name evidence="15" type="ORF">SAMN02745225_00365</name>
</gene>
<dbReference type="GO" id="GO:0006412">
    <property type="term" value="P:translation"/>
    <property type="evidence" value="ECO:0007669"/>
    <property type="project" value="UniProtKB-UniRule"/>
</dbReference>
<evidence type="ECO:0000256" key="4">
    <source>
        <dbReference type="ARBA" id="ARBA00022730"/>
    </source>
</evidence>
<name>A0A1M4SSL2_9ACTN</name>
<dbReference type="NCBIfam" id="TIGR01044">
    <property type="entry name" value="rplV_bact"/>
    <property type="match status" value="1"/>
</dbReference>
<comment type="similarity">
    <text evidence="2 10 11">Belongs to the universal ribosomal protein uL22 family.</text>
</comment>
<organism evidence="15 16">
    <name type="scientific">Ferrithrix thermotolerans DSM 19514</name>
    <dbReference type="NCBI Taxonomy" id="1121881"/>
    <lineage>
        <taxon>Bacteria</taxon>
        <taxon>Bacillati</taxon>
        <taxon>Actinomycetota</taxon>
        <taxon>Acidimicrobiia</taxon>
        <taxon>Acidimicrobiales</taxon>
        <taxon>Acidimicrobiaceae</taxon>
        <taxon>Ferrithrix</taxon>
    </lineage>
</organism>
<evidence type="ECO:0000256" key="1">
    <source>
        <dbReference type="ARBA" id="ARBA00003478"/>
    </source>
</evidence>
<dbReference type="RefSeq" id="WP_072788136.1">
    <property type="nucleotide sequence ID" value="NZ_FQUL01000003.1"/>
</dbReference>
<feature type="compositionally biased region" description="Basic residues" evidence="14">
    <location>
        <begin position="135"/>
        <end position="144"/>
    </location>
</feature>
<dbReference type="PANTHER" id="PTHR13501:SF8">
    <property type="entry name" value="LARGE RIBOSOMAL SUBUNIT PROTEIN UL22M"/>
    <property type="match status" value="1"/>
</dbReference>
<evidence type="ECO:0000256" key="12">
    <source>
        <dbReference type="RuleBase" id="RU004006"/>
    </source>
</evidence>
<comment type="function">
    <text evidence="1 10">The globular domain of the protein is located near the polypeptide exit tunnel on the outside of the subunit, while an extended beta-hairpin is found that lines the wall of the exit tunnel in the center of the 70S ribosome.</text>
</comment>
<evidence type="ECO:0000256" key="5">
    <source>
        <dbReference type="ARBA" id="ARBA00022884"/>
    </source>
</evidence>
<sequence length="207" mass="22761">MSDQTVEKARAVHRSYQMSASKVREVLDLIRGQSVVKAMERLSLTERGAAEVVAKVLRSAAANAANLYGLPPEELFVSATYADEGATLKRFRPRARGRAGRIRKRTSHIVIEVQRLSEGELRRLRERSRDDAAGRRARRVRSSRGARNDKNSPKIDEGSNSEASVVDSDALEASSVTMEVDSAPKGAVDIKEQNDDDTVADGEVEKN</sequence>
<dbReference type="AlphaFoldDB" id="A0A1M4SSL2"/>
<dbReference type="InterPro" id="IPR005727">
    <property type="entry name" value="Ribosomal_uL22_bac/chlpt-type"/>
</dbReference>
<dbReference type="GO" id="GO:0022625">
    <property type="term" value="C:cytosolic large ribosomal subunit"/>
    <property type="evidence" value="ECO:0007669"/>
    <property type="project" value="TreeGrafter"/>
</dbReference>
<dbReference type="SUPFAM" id="SSF54843">
    <property type="entry name" value="Ribosomal protein L22"/>
    <property type="match status" value="1"/>
</dbReference>
<dbReference type="PROSITE" id="PS00464">
    <property type="entry name" value="RIBOSOMAL_L22"/>
    <property type="match status" value="1"/>
</dbReference>
<evidence type="ECO:0000256" key="2">
    <source>
        <dbReference type="ARBA" id="ARBA00009451"/>
    </source>
</evidence>
<dbReference type="CDD" id="cd00336">
    <property type="entry name" value="Ribosomal_L22"/>
    <property type="match status" value="1"/>
</dbReference>
<feature type="region of interest" description="Disordered" evidence="14">
    <location>
        <begin position="126"/>
        <end position="207"/>
    </location>
</feature>
<evidence type="ECO:0000256" key="13">
    <source>
        <dbReference type="RuleBase" id="RU004008"/>
    </source>
</evidence>
<comment type="subunit">
    <text evidence="3 10 12">Part of the 50S ribosomal subunit.</text>
</comment>
<proteinExistence type="inferred from homology"/>
<dbReference type="EMBL" id="FQUL01000003">
    <property type="protein sequence ID" value="SHE35179.1"/>
    <property type="molecule type" value="Genomic_DNA"/>
</dbReference>
<evidence type="ECO:0000256" key="14">
    <source>
        <dbReference type="SAM" id="MobiDB-lite"/>
    </source>
</evidence>
<evidence type="ECO:0000256" key="9">
    <source>
        <dbReference type="ARBA" id="ARBA00035207"/>
    </source>
</evidence>
<keyword evidence="4 10" id="KW-0699">rRNA-binding</keyword>
<dbReference type="Pfam" id="PF00237">
    <property type="entry name" value="Ribosomal_L22"/>
    <property type="match status" value="1"/>
</dbReference>
<dbReference type="HAMAP" id="MF_01331_B">
    <property type="entry name" value="Ribosomal_uL22_B"/>
    <property type="match status" value="1"/>
</dbReference>
<feature type="compositionally biased region" description="Acidic residues" evidence="14">
    <location>
        <begin position="194"/>
        <end position="207"/>
    </location>
</feature>
<reference evidence="16" key="1">
    <citation type="submission" date="2016-11" db="EMBL/GenBank/DDBJ databases">
        <authorList>
            <person name="Varghese N."/>
            <person name="Submissions S."/>
        </authorList>
    </citation>
    <scope>NUCLEOTIDE SEQUENCE [LARGE SCALE GENOMIC DNA]</scope>
    <source>
        <strain evidence="16">DSM 19514</strain>
    </source>
</reference>
<evidence type="ECO:0000256" key="7">
    <source>
        <dbReference type="ARBA" id="ARBA00023274"/>
    </source>
</evidence>
<keyword evidence="6 10" id="KW-0689">Ribosomal protein</keyword>
<keyword evidence="5 10" id="KW-0694">RNA-binding</keyword>
<dbReference type="OrthoDB" id="9805969at2"/>
<accession>A0A1M4SSL2</accession>
<keyword evidence="7 10" id="KW-0687">Ribonucleoprotein</keyword>
<dbReference type="Gene3D" id="3.90.470.10">
    <property type="entry name" value="Ribosomal protein L22/L17"/>
    <property type="match status" value="1"/>
</dbReference>
<keyword evidence="16" id="KW-1185">Reference proteome</keyword>
<dbReference type="GO" id="GO:0003735">
    <property type="term" value="F:structural constituent of ribosome"/>
    <property type="evidence" value="ECO:0007669"/>
    <property type="project" value="InterPro"/>
</dbReference>
<dbReference type="InterPro" id="IPR047867">
    <property type="entry name" value="Ribosomal_uL22_bac/org-type"/>
</dbReference>
<evidence type="ECO:0000256" key="11">
    <source>
        <dbReference type="RuleBase" id="RU004005"/>
    </source>
</evidence>
<dbReference type="PANTHER" id="PTHR13501">
    <property type="entry name" value="CHLOROPLAST 50S RIBOSOMAL PROTEIN L22-RELATED"/>
    <property type="match status" value="1"/>
</dbReference>
<dbReference type="InterPro" id="IPR018260">
    <property type="entry name" value="Ribosomal_uL22_CS"/>
</dbReference>
<dbReference type="InterPro" id="IPR036394">
    <property type="entry name" value="Ribosomal_uL22_sf"/>
</dbReference>
<evidence type="ECO:0000256" key="10">
    <source>
        <dbReference type="HAMAP-Rule" id="MF_01331"/>
    </source>
</evidence>
<comment type="function">
    <text evidence="10 13">This protein binds specifically to 23S rRNA; its binding is stimulated by other ribosomal proteins, e.g., L4, L17, and L20. It is important during the early stages of 50S assembly. It makes multiple contacts with different domains of the 23S rRNA in the assembled 50S subunit and ribosome.</text>
</comment>
<comment type="function">
    <text evidence="8">This protein binds specifically to 23S rRNA; its binding is stimulated by other ribosomal proteins, e.g. L4, L17, and L20. It is important during the early stages of 50S assembly. It makes multiple contacts with different domains of the 23S rRNA in the assembled 50S subunit and ribosome.</text>
</comment>
<evidence type="ECO:0000313" key="16">
    <source>
        <dbReference type="Proteomes" id="UP000184295"/>
    </source>
</evidence>
<feature type="compositionally biased region" description="Basic and acidic residues" evidence="14">
    <location>
        <begin position="146"/>
        <end position="157"/>
    </location>
</feature>
<evidence type="ECO:0000256" key="6">
    <source>
        <dbReference type="ARBA" id="ARBA00022980"/>
    </source>
</evidence>
<dbReference type="Proteomes" id="UP000184295">
    <property type="component" value="Unassembled WGS sequence"/>
</dbReference>
<evidence type="ECO:0000256" key="3">
    <source>
        <dbReference type="ARBA" id="ARBA00011838"/>
    </source>
</evidence>
<evidence type="ECO:0000313" key="15">
    <source>
        <dbReference type="EMBL" id="SHE35179.1"/>
    </source>
</evidence>